<comment type="caution">
    <text evidence="6">The sequence shown here is derived from an EMBL/GenBank/DDBJ whole genome shotgun (WGS) entry which is preliminary data.</text>
</comment>
<evidence type="ECO:0000256" key="1">
    <source>
        <dbReference type="ARBA" id="ARBA00009865"/>
    </source>
</evidence>
<evidence type="ECO:0000256" key="5">
    <source>
        <dbReference type="SAM" id="SignalP"/>
    </source>
</evidence>
<dbReference type="PANTHER" id="PTHR22925">
    <property type="entry name" value="GLYCOSYL HYDROLASE 43 FAMILY MEMBER"/>
    <property type="match status" value="1"/>
</dbReference>
<dbReference type="GO" id="GO:0004553">
    <property type="term" value="F:hydrolase activity, hydrolyzing O-glycosyl compounds"/>
    <property type="evidence" value="ECO:0007669"/>
    <property type="project" value="InterPro"/>
</dbReference>
<keyword evidence="5" id="KW-0732">Signal</keyword>
<evidence type="ECO:0000313" key="6">
    <source>
        <dbReference type="EMBL" id="KAK1759109.1"/>
    </source>
</evidence>
<dbReference type="Gene3D" id="2.115.10.20">
    <property type="entry name" value="Glycosyl hydrolase domain, family 43"/>
    <property type="match status" value="1"/>
</dbReference>
<comment type="similarity">
    <text evidence="1 4">Belongs to the glycosyl hydrolase 43 family.</text>
</comment>
<dbReference type="AlphaFoldDB" id="A0AAJ0BL48"/>
<evidence type="ECO:0000256" key="2">
    <source>
        <dbReference type="ARBA" id="ARBA00022801"/>
    </source>
</evidence>
<dbReference type="Gene3D" id="2.60.120.260">
    <property type="entry name" value="Galactose-binding domain-like"/>
    <property type="match status" value="1"/>
</dbReference>
<gene>
    <name evidence="6" type="ORF">QBC47DRAFT_397926</name>
</gene>
<dbReference type="InterPro" id="IPR006710">
    <property type="entry name" value="Glyco_hydro_43"/>
</dbReference>
<evidence type="ECO:0000256" key="4">
    <source>
        <dbReference type="RuleBase" id="RU361187"/>
    </source>
</evidence>
<keyword evidence="3 4" id="KW-0326">Glycosidase</keyword>
<dbReference type="Pfam" id="PF04616">
    <property type="entry name" value="Glyco_hydro_43"/>
    <property type="match status" value="1"/>
</dbReference>
<feature type="signal peptide" evidence="5">
    <location>
        <begin position="1"/>
        <end position="17"/>
    </location>
</feature>
<proteinExistence type="inferred from homology"/>
<dbReference type="SUPFAM" id="SSF75005">
    <property type="entry name" value="Arabinanase/levansucrase/invertase"/>
    <property type="match status" value="1"/>
</dbReference>
<dbReference type="PANTHER" id="PTHR22925:SF39">
    <property type="entry name" value="PUTATIVE (AFU_ORTHOLOGUE AFUA_5G14190)-RELATED"/>
    <property type="match status" value="1"/>
</dbReference>
<sequence length="406" mass="44282">MRPLFAFVVLCSSSALGADWIVPGTAWTDMDGNKIDAHGGGVFKRDDTFYWIGHGAANQTPMLYSSADLLNWKNLGPQAAITGLWRPKIAKPNDKFWIFGQQDRYVRSLMSADLAGGRYTAAAKVHLPPSDYTYSDTGMFYDEASSTWHLLTSADHNTLQINKINPDGTVGDRVLAFTKGAYEAPGIFVENGTYYLVVSGKTGWRANPNKVFWATSLAGPWSGGTDIAPPDEKTYGSQNTFELTLRGTRATTHVYMGDAWDAKGGPASNYVWLPIKNKQPTLDYRPMWKLDVRTGEVSYPKTKQYYAADVVGPGQNFTFRNITGTGAPEWLTLHYSVNDAAAGDALIYVNDDASPTNVSTLNSCAGHADAVSVRVKLQAGAVNIVRLGALGHPGFKVFVYGLEVHE</sequence>
<evidence type="ECO:0000313" key="7">
    <source>
        <dbReference type="Proteomes" id="UP001239445"/>
    </source>
</evidence>
<accession>A0AAJ0BL48</accession>
<name>A0AAJ0BL48_9PEZI</name>
<keyword evidence="2 4" id="KW-0378">Hydrolase</keyword>
<dbReference type="GO" id="GO:0005975">
    <property type="term" value="P:carbohydrate metabolic process"/>
    <property type="evidence" value="ECO:0007669"/>
    <property type="project" value="InterPro"/>
</dbReference>
<evidence type="ECO:0000256" key="3">
    <source>
        <dbReference type="ARBA" id="ARBA00023295"/>
    </source>
</evidence>
<feature type="chain" id="PRO_5042467470" evidence="5">
    <location>
        <begin position="18"/>
        <end position="406"/>
    </location>
</feature>
<organism evidence="6 7">
    <name type="scientific">Echria macrotheca</name>
    <dbReference type="NCBI Taxonomy" id="438768"/>
    <lineage>
        <taxon>Eukaryota</taxon>
        <taxon>Fungi</taxon>
        <taxon>Dikarya</taxon>
        <taxon>Ascomycota</taxon>
        <taxon>Pezizomycotina</taxon>
        <taxon>Sordariomycetes</taxon>
        <taxon>Sordariomycetidae</taxon>
        <taxon>Sordariales</taxon>
        <taxon>Schizotheciaceae</taxon>
        <taxon>Echria</taxon>
    </lineage>
</organism>
<dbReference type="Proteomes" id="UP001239445">
    <property type="component" value="Unassembled WGS sequence"/>
</dbReference>
<dbReference type="EMBL" id="MU839828">
    <property type="protein sequence ID" value="KAK1759109.1"/>
    <property type="molecule type" value="Genomic_DNA"/>
</dbReference>
<protein>
    <submittedName>
        <fullName evidence="6">Carbohydrate-binding module family 35 protein</fullName>
    </submittedName>
</protein>
<dbReference type="InterPro" id="IPR023296">
    <property type="entry name" value="Glyco_hydro_beta-prop_sf"/>
</dbReference>
<keyword evidence="7" id="KW-1185">Reference proteome</keyword>
<reference evidence="6" key="1">
    <citation type="submission" date="2023-06" db="EMBL/GenBank/DDBJ databases">
        <title>Genome-scale phylogeny and comparative genomics of the fungal order Sordariales.</title>
        <authorList>
            <consortium name="Lawrence Berkeley National Laboratory"/>
            <person name="Hensen N."/>
            <person name="Bonometti L."/>
            <person name="Westerberg I."/>
            <person name="Brannstrom I.O."/>
            <person name="Guillou S."/>
            <person name="Cros-Aarteil S."/>
            <person name="Calhoun S."/>
            <person name="Haridas S."/>
            <person name="Kuo A."/>
            <person name="Mondo S."/>
            <person name="Pangilinan J."/>
            <person name="Riley R."/>
            <person name="Labutti K."/>
            <person name="Andreopoulos B."/>
            <person name="Lipzen A."/>
            <person name="Chen C."/>
            <person name="Yanf M."/>
            <person name="Daum C."/>
            <person name="Ng V."/>
            <person name="Clum A."/>
            <person name="Steindorff A."/>
            <person name="Ohm R."/>
            <person name="Martin F."/>
            <person name="Silar P."/>
            <person name="Natvig D."/>
            <person name="Lalanne C."/>
            <person name="Gautier V."/>
            <person name="Ament-Velasquez S.L."/>
            <person name="Kruys A."/>
            <person name="Hutchinson M.I."/>
            <person name="Powell A.J."/>
            <person name="Barry K."/>
            <person name="Miller A.N."/>
            <person name="Grigoriev I.V."/>
            <person name="Debuchy R."/>
            <person name="Gladieux P."/>
            <person name="Thoren M.H."/>
            <person name="Johannesson H."/>
        </authorList>
    </citation>
    <scope>NUCLEOTIDE SEQUENCE</scope>
    <source>
        <strain evidence="6">PSN4</strain>
    </source>
</reference>